<organism evidence="1 2">
    <name type="scientific">Aphanomyces euteiches</name>
    <dbReference type="NCBI Taxonomy" id="100861"/>
    <lineage>
        <taxon>Eukaryota</taxon>
        <taxon>Sar</taxon>
        <taxon>Stramenopiles</taxon>
        <taxon>Oomycota</taxon>
        <taxon>Saprolegniomycetes</taxon>
        <taxon>Saprolegniales</taxon>
        <taxon>Verrucalvaceae</taxon>
        <taxon>Aphanomyces</taxon>
    </lineage>
</organism>
<dbReference type="EMBL" id="VJMJ01000175">
    <property type="protein sequence ID" value="KAF0728666.1"/>
    <property type="molecule type" value="Genomic_DNA"/>
</dbReference>
<evidence type="ECO:0000313" key="1">
    <source>
        <dbReference type="EMBL" id="KAF0728666.1"/>
    </source>
</evidence>
<gene>
    <name evidence="1" type="ORF">Ae201684_013624</name>
</gene>
<dbReference type="Proteomes" id="UP000481153">
    <property type="component" value="Unassembled WGS sequence"/>
</dbReference>
<proteinExistence type="predicted"/>
<evidence type="ECO:0000313" key="2">
    <source>
        <dbReference type="Proteomes" id="UP000481153"/>
    </source>
</evidence>
<protein>
    <submittedName>
        <fullName evidence="1">Uncharacterized protein</fullName>
    </submittedName>
</protein>
<name>A0A6G0WMW7_9STRA</name>
<comment type="caution">
    <text evidence="1">The sequence shown here is derived from an EMBL/GenBank/DDBJ whole genome shotgun (WGS) entry which is preliminary data.</text>
</comment>
<dbReference type="AlphaFoldDB" id="A0A6G0WMW7"/>
<dbReference type="VEuPathDB" id="FungiDB:AeMF1_000461"/>
<reference evidence="1 2" key="1">
    <citation type="submission" date="2019-07" db="EMBL/GenBank/DDBJ databases">
        <title>Genomics analysis of Aphanomyces spp. identifies a new class of oomycete effector associated with host adaptation.</title>
        <authorList>
            <person name="Gaulin E."/>
        </authorList>
    </citation>
    <scope>NUCLEOTIDE SEQUENCE [LARGE SCALE GENOMIC DNA]</scope>
    <source>
        <strain evidence="1 2">ATCC 201684</strain>
    </source>
</reference>
<keyword evidence="2" id="KW-1185">Reference proteome</keyword>
<sequence length="321" mass="36325">MARSSGGATSKRSADAVTIKTPTRRRVTELELHYVVEFLEVPTKYNIIMGKAAKGKGVVGGQLLTKTQGFKMMAEYVNSRLKDENLHDWDQTNTKTRFESYMRAYKAANAWDSSSCSGQGLTSKDIMNGIHTIAAKLDTLCFAYERMKTLFGARQNINPSHVAEVGAVASSFQESTIDDADNPESEAYWKLNNEEDAEHNTVLALQTENNEYGDVDTETVEVPDEGKKQTCSVPNNNKNKRRIPQQFPLDEKKPRKDFASVYLEGQNRLLELEERKFEFMKVEQDRQGRANFIRDLLRDGRSMHEVEQAVQLAYGMLSNSE</sequence>
<accession>A0A6G0WMW7</accession>